<protein>
    <recommendedName>
        <fullName evidence="4">DUF3761 domain-containing protein</fullName>
    </recommendedName>
</protein>
<accession>A0A6P1E0G4</accession>
<sequence>MTCVAALAFALVGLTPVAIADPPSPQPIIKTGPCPSGYSTRGGYCAPGSTARFALAKQGPCPSGYSTSGDYCLAGRQARAALPKVGNCPSGWSTSGAYCLQQR</sequence>
<reference evidence="3" key="1">
    <citation type="journal article" date="2020" name="Microbiol. Resour. Announc.">
        <title>Draft Genome Sequences of Thiorhodococcus mannitoliphagus and Thiorhodococcus minor, Purple Sulfur Photosynthetic Bacteria in the Gammaproteobacterial Family Chromatiaceae.</title>
        <authorList>
            <person name="Aviles F.A."/>
            <person name="Meyer T.E."/>
            <person name="Kyndt J.A."/>
        </authorList>
    </citation>
    <scope>NUCLEOTIDE SEQUENCE [LARGE SCALE GENOMIC DNA]</scope>
    <source>
        <strain evidence="3">DSM 18266</strain>
    </source>
</reference>
<organism evidence="2 3">
    <name type="scientific">Thiorhodococcus mannitoliphagus</name>
    <dbReference type="NCBI Taxonomy" id="329406"/>
    <lineage>
        <taxon>Bacteria</taxon>
        <taxon>Pseudomonadati</taxon>
        <taxon>Pseudomonadota</taxon>
        <taxon>Gammaproteobacteria</taxon>
        <taxon>Chromatiales</taxon>
        <taxon>Chromatiaceae</taxon>
        <taxon>Thiorhodococcus</taxon>
    </lineage>
</organism>
<evidence type="ECO:0008006" key="4">
    <source>
        <dbReference type="Google" id="ProtNLM"/>
    </source>
</evidence>
<comment type="caution">
    <text evidence="2">The sequence shown here is derived from an EMBL/GenBank/DDBJ whole genome shotgun (WGS) entry which is preliminary data.</text>
</comment>
<name>A0A6P1E0G4_9GAMM</name>
<evidence type="ECO:0000313" key="3">
    <source>
        <dbReference type="Proteomes" id="UP000471640"/>
    </source>
</evidence>
<keyword evidence="3" id="KW-1185">Reference proteome</keyword>
<feature type="signal peptide" evidence="1">
    <location>
        <begin position="1"/>
        <end position="20"/>
    </location>
</feature>
<dbReference type="Proteomes" id="UP000471640">
    <property type="component" value="Unassembled WGS sequence"/>
</dbReference>
<reference evidence="2 3" key="2">
    <citation type="submission" date="2020-02" db="EMBL/GenBank/DDBJ databases">
        <title>Genome sequences of Thiorhodococcus mannitoliphagus and Thiorhodococcus minor, purple sulfur photosynthetic bacteria in the gammaproteobacterial family, Chromatiaceae.</title>
        <authorList>
            <person name="Aviles F.A."/>
            <person name="Meyer T.E."/>
            <person name="Kyndt J.A."/>
        </authorList>
    </citation>
    <scope>NUCLEOTIDE SEQUENCE [LARGE SCALE GENOMIC DNA]</scope>
    <source>
        <strain evidence="2 3">DSM 18266</strain>
    </source>
</reference>
<feature type="chain" id="PRO_5027109357" description="DUF3761 domain-containing protein" evidence="1">
    <location>
        <begin position="21"/>
        <end position="103"/>
    </location>
</feature>
<proteinExistence type="predicted"/>
<evidence type="ECO:0000313" key="2">
    <source>
        <dbReference type="EMBL" id="NEX23389.1"/>
    </source>
</evidence>
<gene>
    <name evidence="2" type="ORF">G3480_24365</name>
</gene>
<evidence type="ECO:0000256" key="1">
    <source>
        <dbReference type="SAM" id="SignalP"/>
    </source>
</evidence>
<keyword evidence="1" id="KW-0732">Signal</keyword>
<dbReference type="EMBL" id="JAAIJR010000196">
    <property type="protein sequence ID" value="NEX23389.1"/>
    <property type="molecule type" value="Genomic_DNA"/>
</dbReference>
<dbReference type="AlphaFoldDB" id="A0A6P1E0G4"/>